<dbReference type="AlphaFoldDB" id="A0A132NVU7"/>
<dbReference type="EMBL" id="JXTI01000040">
    <property type="protein sequence ID" value="KWX14203.1"/>
    <property type="molecule type" value="Genomic_DNA"/>
</dbReference>
<evidence type="ECO:0000313" key="2">
    <source>
        <dbReference type="Proteomes" id="UP000070089"/>
    </source>
</evidence>
<name>A0A132NVU7_GIAIN</name>
<dbReference type="Proteomes" id="UP000070089">
    <property type="component" value="Unassembled WGS sequence"/>
</dbReference>
<dbReference type="VEuPathDB" id="GiardiaDB:QR46_1763"/>
<evidence type="ECO:0000313" key="1">
    <source>
        <dbReference type="EMBL" id="KWX14203.1"/>
    </source>
</evidence>
<dbReference type="OrthoDB" id="10255354at2759"/>
<organism evidence="1 2">
    <name type="scientific">Giardia duodenalis assemblage B</name>
    <dbReference type="NCBI Taxonomy" id="1394984"/>
    <lineage>
        <taxon>Eukaryota</taxon>
        <taxon>Metamonada</taxon>
        <taxon>Diplomonadida</taxon>
        <taxon>Hexamitidae</taxon>
        <taxon>Giardiinae</taxon>
        <taxon>Giardia</taxon>
    </lineage>
</organism>
<reference evidence="1 2" key="1">
    <citation type="journal article" date="2015" name="Mol. Biochem. Parasitol.">
        <title>Identification of polymorphic genes for use in assemblage B genotyping assays through comparative genomics of multiple assemblage B Giardia duodenalis isolates.</title>
        <authorList>
            <person name="Wielinga C."/>
            <person name="Thompson R.C."/>
            <person name="Monis P."/>
            <person name="Ryan U."/>
        </authorList>
    </citation>
    <scope>NUCLEOTIDE SEQUENCE [LARGE SCALE GENOMIC DNA]</scope>
    <source>
        <strain evidence="1 2">BAH15c1</strain>
    </source>
</reference>
<protein>
    <submittedName>
        <fullName evidence="1">Uncharacterized protein</fullName>
    </submittedName>
</protein>
<proteinExistence type="predicted"/>
<comment type="caution">
    <text evidence="1">The sequence shown here is derived from an EMBL/GenBank/DDBJ whole genome shotgun (WGS) entry which is preliminary data.</text>
</comment>
<sequence length="96" mass="10056">MLSREGEDGISLKAPESSQNRVLAKPDFDVIPQSSVKDRIKDFLGRARALPEHASDVSEPIVLDADGGELSGKCDGSLGVIMDIIGIGPAEPPEGS</sequence>
<gene>
    <name evidence="1" type="ORF">QR46_1763</name>
</gene>
<accession>A0A132NVU7</accession>